<feature type="domain" description="HD-GYP" evidence="2">
    <location>
        <begin position="3"/>
        <end position="198"/>
    </location>
</feature>
<organism evidence="3 4">
    <name type="scientific">Halobacillus litoralis</name>
    <dbReference type="NCBI Taxonomy" id="45668"/>
    <lineage>
        <taxon>Bacteria</taxon>
        <taxon>Bacillati</taxon>
        <taxon>Bacillota</taxon>
        <taxon>Bacilli</taxon>
        <taxon>Bacillales</taxon>
        <taxon>Bacillaceae</taxon>
        <taxon>Halobacillus</taxon>
    </lineage>
</organism>
<evidence type="ECO:0000259" key="2">
    <source>
        <dbReference type="PROSITE" id="PS51832"/>
    </source>
</evidence>
<dbReference type="CDD" id="cd00077">
    <property type="entry name" value="HDc"/>
    <property type="match status" value="1"/>
</dbReference>
<dbReference type="GO" id="GO:0016787">
    <property type="term" value="F:hydrolase activity"/>
    <property type="evidence" value="ECO:0007669"/>
    <property type="project" value="UniProtKB-KW"/>
</dbReference>
<protein>
    <submittedName>
        <fullName evidence="3">Phosphohydrolase</fullName>
    </submittedName>
</protein>
<dbReference type="Pfam" id="PF13487">
    <property type="entry name" value="HD_5"/>
    <property type="match status" value="1"/>
</dbReference>
<dbReference type="PANTHER" id="PTHR43155:SF2">
    <property type="entry name" value="CYCLIC DI-GMP PHOSPHODIESTERASE PA4108"/>
    <property type="match status" value="1"/>
</dbReference>
<sequence>MSQTIMEQPNPTHTIDALLEHDFYTLQHSLRVAELLYNFGCYLGFRREHLKELYYLGIEHDLGKLDVPKKTLNKKGKLTSDELGPILEHPIKGYQMVKKKDLYPPNLLEGILYHHENLDGSGYPYGLKANKIPLYARILRIVDSYDAMTTNRSYSKALTIDKSLTELQVFGGSYYDEELVKKFVSMVGSLPKNKSKIN</sequence>
<dbReference type="PROSITE" id="PS51831">
    <property type="entry name" value="HD"/>
    <property type="match status" value="1"/>
</dbReference>
<keyword evidence="3" id="KW-0378">Hydrolase</keyword>
<dbReference type="AlphaFoldDB" id="A0A410MJB4"/>
<dbReference type="RefSeq" id="WP_128527046.1">
    <property type="nucleotide sequence ID" value="NZ_CP026119.1"/>
</dbReference>
<accession>A0A410MJB4</accession>
<reference evidence="3 4" key="1">
    <citation type="submission" date="2018-01" db="EMBL/GenBank/DDBJ databases">
        <title>The whole genome sequencing and assembly of Halobacillus litoralis ERB031 strain.</title>
        <authorList>
            <person name="Lee S.-J."/>
            <person name="Park M.-K."/>
            <person name="Kim J.-Y."/>
            <person name="Lee Y.-J."/>
            <person name="Yi H."/>
            <person name="Bahn Y.-S."/>
            <person name="Kim J.F."/>
            <person name="Lee D.-W."/>
        </authorList>
    </citation>
    <scope>NUCLEOTIDE SEQUENCE [LARGE SCALE GENOMIC DNA]</scope>
    <source>
        <strain evidence="3 4">ERB 031</strain>
        <plasmid evidence="4">pldw-31</plasmid>
    </source>
</reference>
<gene>
    <name evidence="3" type="ORF">HLI_21430</name>
</gene>
<feature type="domain" description="HD" evidence="1">
    <location>
        <begin position="25"/>
        <end position="148"/>
    </location>
</feature>
<dbReference type="InterPro" id="IPR037522">
    <property type="entry name" value="HD_GYP_dom"/>
</dbReference>
<evidence type="ECO:0000259" key="1">
    <source>
        <dbReference type="PROSITE" id="PS51831"/>
    </source>
</evidence>
<dbReference type="Gene3D" id="1.10.3210.10">
    <property type="entry name" value="Hypothetical protein af1432"/>
    <property type="match status" value="1"/>
</dbReference>
<geneLocation type="plasmid" evidence="4">
    <name>pldw-31</name>
</geneLocation>
<dbReference type="Proteomes" id="UP000287756">
    <property type="component" value="Plasmid pLDW-31"/>
</dbReference>
<dbReference type="KEGG" id="hli:HLI_21430"/>
<name>A0A410MJB4_9BACI</name>
<evidence type="ECO:0000313" key="3">
    <source>
        <dbReference type="EMBL" id="QAS54817.1"/>
    </source>
</evidence>
<proteinExistence type="predicted"/>
<dbReference type="InterPro" id="IPR003607">
    <property type="entry name" value="HD/PDEase_dom"/>
</dbReference>
<dbReference type="PANTHER" id="PTHR43155">
    <property type="entry name" value="CYCLIC DI-GMP PHOSPHODIESTERASE PA4108-RELATED"/>
    <property type="match status" value="1"/>
</dbReference>
<dbReference type="InterPro" id="IPR006674">
    <property type="entry name" value="HD_domain"/>
</dbReference>
<dbReference type="SUPFAM" id="SSF109604">
    <property type="entry name" value="HD-domain/PDEase-like"/>
    <property type="match status" value="1"/>
</dbReference>
<dbReference type="EMBL" id="CP026119">
    <property type="protein sequence ID" value="QAS54817.1"/>
    <property type="molecule type" value="Genomic_DNA"/>
</dbReference>
<dbReference type="SMART" id="SM00471">
    <property type="entry name" value="HDc"/>
    <property type="match status" value="1"/>
</dbReference>
<keyword evidence="3" id="KW-0614">Plasmid</keyword>
<dbReference type="PROSITE" id="PS51832">
    <property type="entry name" value="HD_GYP"/>
    <property type="match status" value="1"/>
</dbReference>
<dbReference type="OrthoDB" id="9759601at2"/>
<evidence type="ECO:0000313" key="4">
    <source>
        <dbReference type="Proteomes" id="UP000287756"/>
    </source>
</evidence>